<accession>A0A2Z2NYJ7</accession>
<dbReference type="Pfam" id="PF01882">
    <property type="entry name" value="DUF58"/>
    <property type="match status" value="1"/>
</dbReference>
<dbReference type="EMBL" id="CP018632">
    <property type="protein sequence ID" value="ASJ75515.1"/>
    <property type="molecule type" value="Genomic_DNA"/>
</dbReference>
<gene>
    <name evidence="2" type="ORF">IMCC3135_27300</name>
</gene>
<evidence type="ECO:0000313" key="2">
    <source>
        <dbReference type="EMBL" id="ASJ75515.1"/>
    </source>
</evidence>
<name>A0A2Z2NYJ7_9GAMM</name>
<proteinExistence type="predicted"/>
<protein>
    <recommendedName>
        <fullName evidence="1">DUF58 domain-containing protein</fullName>
    </recommendedName>
</protein>
<dbReference type="KEGG" id="gai:IMCC3135_27300"/>
<evidence type="ECO:0000259" key="1">
    <source>
        <dbReference type="Pfam" id="PF01882"/>
    </source>
</evidence>
<dbReference type="AlphaFoldDB" id="A0A2Z2NYJ7"/>
<organism evidence="2 3">
    <name type="scientific">Granulosicoccus antarcticus IMCC3135</name>
    <dbReference type="NCBI Taxonomy" id="1192854"/>
    <lineage>
        <taxon>Bacteria</taxon>
        <taxon>Pseudomonadati</taxon>
        <taxon>Pseudomonadota</taxon>
        <taxon>Gammaproteobacteria</taxon>
        <taxon>Chromatiales</taxon>
        <taxon>Granulosicoccaceae</taxon>
        <taxon>Granulosicoccus</taxon>
    </lineage>
</organism>
<reference evidence="2 3" key="1">
    <citation type="submission" date="2016-12" db="EMBL/GenBank/DDBJ databases">
        <authorList>
            <person name="Song W.-J."/>
            <person name="Kurnit D.M."/>
        </authorList>
    </citation>
    <scope>NUCLEOTIDE SEQUENCE [LARGE SCALE GENOMIC DNA]</scope>
    <source>
        <strain evidence="2 3">IMCC3135</strain>
    </source>
</reference>
<dbReference type="PANTHER" id="PTHR33608:SF12">
    <property type="entry name" value="DUF58 DOMAIN-CONTAINING PROTEIN"/>
    <property type="match status" value="1"/>
</dbReference>
<evidence type="ECO:0000313" key="3">
    <source>
        <dbReference type="Proteomes" id="UP000250079"/>
    </source>
</evidence>
<dbReference type="Proteomes" id="UP000250079">
    <property type="component" value="Chromosome"/>
</dbReference>
<dbReference type="PANTHER" id="PTHR33608">
    <property type="entry name" value="BLL2464 PROTEIN"/>
    <property type="match status" value="1"/>
</dbReference>
<feature type="domain" description="DUF58" evidence="1">
    <location>
        <begin position="63"/>
        <end position="260"/>
    </location>
</feature>
<sequence>MLRQSAERDHLSFASPASTSLDELVRLRATAQAMRRQVRKKSAAPMNGGSVSKRLGRGLDFAEVREYQPGDDVRMIDWKVTARTGQAHTKLFVEERERPVLLVVDFRVGMRFGTRGMYKSVLAARLAALLGWSAVASNDRVGGFVFTDDWHSEIRPQAGRRGLMSLFRAIHQGQQRIPTQGGEQLARTLERLRHGVHAGSTVVLLSDFHGLDENARSALGSALQSLDVMAVHICDPLDVDLPEPGRYPMISNASGHLQRFVMAIGSKSEQQRYRDVFMSRQQVLRELFARHNHFYTTAMTDGPLRETVSAIIARQPDLRCGLPPA</sequence>
<keyword evidence="3" id="KW-1185">Reference proteome</keyword>
<dbReference type="InterPro" id="IPR002881">
    <property type="entry name" value="DUF58"/>
</dbReference>